<gene>
    <name evidence="4" type="ORF">WJX75_001629</name>
</gene>
<feature type="region of interest" description="Disordered" evidence="2">
    <location>
        <begin position="100"/>
        <end position="197"/>
    </location>
</feature>
<dbReference type="InterPro" id="IPR036875">
    <property type="entry name" value="Znf_CCHC_sf"/>
</dbReference>
<keyword evidence="1" id="KW-0479">Metal-binding</keyword>
<feature type="compositionally biased region" description="Low complexity" evidence="2">
    <location>
        <begin position="40"/>
        <end position="75"/>
    </location>
</feature>
<evidence type="ECO:0000313" key="4">
    <source>
        <dbReference type="EMBL" id="KAK9915619.1"/>
    </source>
</evidence>
<keyword evidence="1" id="KW-0863">Zinc-finger</keyword>
<feature type="compositionally biased region" description="Polar residues" evidence="2">
    <location>
        <begin position="120"/>
        <end position="132"/>
    </location>
</feature>
<evidence type="ECO:0000256" key="1">
    <source>
        <dbReference type="PROSITE-ProRule" id="PRU00047"/>
    </source>
</evidence>
<feature type="compositionally biased region" description="Basic and acidic residues" evidence="2">
    <location>
        <begin position="105"/>
        <end position="118"/>
    </location>
</feature>
<name>A0ABR2YWB6_9CHLO</name>
<feature type="region of interest" description="Disordered" evidence="2">
    <location>
        <begin position="1"/>
        <end position="83"/>
    </location>
</feature>
<evidence type="ECO:0000313" key="5">
    <source>
        <dbReference type="Proteomes" id="UP001491310"/>
    </source>
</evidence>
<proteinExistence type="predicted"/>
<sequence>MVGTGGPSQSMVDSMTESEGQSLARALRERDAERSRVVELQRALAEAQARADAAQTAQAPAQEQETTPQTLPPEEGQVPQPRVTLQRLGAVEYHQGVQSYGLGRLENEGDNLRREMDNLRQMSGQMKQQLDSLLSVKENREPAQATAGESTSPAKGGKGKRRAQSPSRSGAPAKARKAGGGQAVRSQGPPEVPGVCPELGQERWEKRLCLKCGEAGHGYGACPHSSPVIPSRFTGRNSAWVAKGKGKARETP</sequence>
<keyword evidence="5" id="KW-1185">Reference proteome</keyword>
<dbReference type="InterPro" id="IPR001878">
    <property type="entry name" value="Znf_CCHC"/>
</dbReference>
<accession>A0ABR2YWB6</accession>
<reference evidence="4 5" key="1">
    <citation type="journal article" date="2024" name="Nat. Commun.">
        <title>Phylogenomics reveals the evolutionary origins of lichenization in chlorophyte algae.</title>
        <authorList>
            <person name="Puginier C."/>
            <person name="Libourel C."/>
            <person name="Otte J."/>
            <person name="Skaloud P."/>
            <person name="Haon M."/>
            <person name="Grisel S."/>
            <person name="Petersen M."/>
            <person name="Berrin J.G."/>
            <person name="Delaux P.M."/>
            <person name="Dal Grande F."/>
            <person name="Keller J."/>
        </authorList>
    </citation>
    <scope>NUCLEOTIDE SEQUENCE [LARGE SCALE GENOMIC DNA]</scope>
    <source>
        <strain evidence="4 5">SAG 216-7</strain>
    </source>
</reference>
<comment type="caution">
    <text evidence="4">The sequence shown here is derived from an EMBL/GenBank/DDBJ whole genome shotgun (WGS) entry which is preliminary data.</text>
</comment>
<feature type="compositionally biased region" description="Polar residues" evidence="2">
    <location>
        <begin position="7"/>
        <end position="21"/>
    </location>
</feature>
<dbReference type="EMBL" id="JALJOT010000004">
    <property type="protein sequence ID" value="KAK9915619.1"/>
    <property type="molecule type" value="Genomic_DNA"/>
</dbReference>
<dbReference type="PROSITE" id="PS50158">
    <property type="entry name" value="ZF_CCHC"/>
    <property type="match status" value="1"/>
</dbReference>
<keyword evidence="1" id="KW-0862">Zinc</keyword>
<dbReference type="Proteomes" id="UP001491310">
    <property type="component" value="Unassembled WGS sequence"/>
</dbReference>
<protein>
    <recommendedName>
        <fullName evidence="3">CCHC-type domain-containing protein</fullName>
    </recommendedName>
</protein>
<evidence type="ECO:0000259" key="3">
    <source>
        <dbReference type="PROSITE" id="PS50158"/>
    </source>
</evidence>
<feature type="compositionally biased region" description="Basic and acidic residues" evidence="2">
    <location>
        <begin position="26"/>
        <end position="39"/>
    </location>
</feature>
<dbReference type="SUPFAM" id="SSF57756">
    <property type="entry name" value="Retrovirus zinc finger-like domains"/>
    <property type="match status" value="1"/>
</dbReference>
<organism evidence="4 5">
    <name type="scientific">Coccomyxa subellipsoidea</name>
    <dbReference type="NCBI Taxonomy" id="248742"/>
    <lineage>
        <taxon>Eukaryota</taxon>
        <taxon>Viridiplantae</taxon>
        <taxon>Chlorophyta</taxon>
        <taxon>core chlorophytes</taxon>
        <taxon>Trebouxiophyceae</taxon>
        <taxon>Trebouxiophyceae incertae sedis</taxon>
        <taxon>Coccomyxaceae</taxon>
        <taxon>Coccomyxa</taxon>
    </lineage>
</organism>
<feature type="domain" description="CCHC-type" evidence="3">
    <location>
        <begin position="209"/>
        <end position="223"/>
    </location>
</feature>
<evidence type="ECO:0000256" key="2">
    <source>
        <dbReference type="SAM" id="MobiDB-lite"/>
    </source>
</evidence>